<name>A0A9W7T2E4_9PEZI</name>
<sequence length="79" mass="8704">MGWSSFQRLCLLGHAITPGTPHGDAQCSPAADGDNVLMLRHAASQRALGVNEEEEEEEEEEVVVLLLLLLFHRCVGDQY</sequence>
<evidence type="ECO:0000313" key="1">
    <source>
        <dbReference type="EMBL" id="KAH9845833.1"/>
    </source>
</evidence>
<gene>
    <name evidence="1" type="ORF">Tdes44962_MAKER00043</name>
</gene>
<organism evidence="1 2">
    <name type="scientific">Teratosphaeria destructans</name>
    <dbReference type="NCBI Taxonomy" id="418781"/>
    <lineage>
        <taxon>Eukaryota</taxon>
        <taxon>Fungi</taxon>
        <taxon>Dikarya</taxon>
        <taxon>Ascomycota</taxon>
        <taxon>Pezizomycotina</taxon>
        <taxon>Dothideomycetes</taxon>
        <taxon>Dothideomycetidae</taxon>
        <taxon>Mycosphaerellales</taxon>
        <taxon>Teratosphaeriaceae</taxon>
        <taxon>Teratosphaeria</taxon>
    </lineage>
</organism>
<reference evidence="1 2" key="1">
    <citation type="journal article" date="2018" name="IMA Fungus">
        <title>IMA Genome-F 10: Nine draft genome sequences of Claviceps purpurea s.lat., including C. arundinis, C. humidiphila, and C. cf. spartinae, pseudomolecules for the pitch canker pathogen Fusarium circinatum, draft genome of Davidsoniella eucalypti, Grosmannia galeiformis, Quambalaria eucalypti, and Teratosphaeria destructans.</title>
        <authorList>
            <person name="Wingfield B.D."/>
            <person name="Liu M."/>
            <person name="Nguyen H.D."/>
            <person name="Lane F.A."/>
            <person name="Morgan S.W."/>
            <person name="De Vos L."/>
            <person name="Wilken P.M."/>
            <person name="Duong T.A."/>
            <person name="Aylward J."/>
            <person name="Coetzee M.P."/>
            <person name="Dadej K."/>
            <person name="De Beer Z.W."/>
            <person name="Findlay W."/>
            <person name="Havenga M."/>
            <person name="Kolarik M."/>
            <person name="Menzies J.G."/>
            <person name="Naidoo K."/>
            <person name="Pochopski O."/>
            <person name="Shoukouhi P."/>
            <person name="Santana Q.C."/>
            <person name="Seifert K.A."/>
            <person name="Soal N."/>
            <person name="Steenkamp E.T."/>
            <person name="Tatham C.T."/>
            <person name="van der Nest M.A."/>
            <person name="Wingfield M.J."/>
        </authorList>
    </citation>
    <scope>NUCLEOTIDE SEQUENCE [LARGE SCALE GENOMIC DNA]</scope>
    <source>
        <strain evidence="1">CMW44962</strain>
    </source>
</reference>
<reference evidence="1 2" key="2">
    <citation type="journal article" date="2021" name="Curr. Genet.">
        <title>Genetic response to nitrogen starvation in the aggressive Eucalyptus foliar pathogen Teratosphaeria destructans.</title>
        <authorList>
            <person name="Havenga M."/>
            <person name="Wingfield B.D."/>
            <person name="Wingfield M.J."/>
            <person name="Dreyer L.L."/>
            <person name="Roets F."/>
            <person name="Aylward J."/>
        </authorList>
    </citation>
    <scope>NUCLEOTIDE SEQUENCE [LARGE SCALE GENOMIC DNA]</scope>
    <source>
        <strain evidence="1">CMW44962</strain>
    </source>
</reference>
<dbReference type="EMBL" id="RIBY02000001">
    <property type="protein sequence ID" value="KAH9845833.1"/>
    <property type="molecule type" value="Genomic_DNA"/>
</dbReference>
<proteinExistence type="predicted"/>
<keyword evidence="2" id="KW-1185">Reference proteome</keyword>
<evidence type="ECO:0000313" key="2">
    <source>
        <dbReference type="Proteomes" id="UP001138500"/>
    </source>
</evidence>
<dbReference type="Proteomes" id="UP001138500">
    <property type="component" value="Unassembled WGS sequence"/>
</dbReference>
<dbReference type="AlphaFoldDB" id="A0A9W7T2E4"/>
<protein>
    <submittedName>
        <fullName evidence="1">Uncharacterized protein</fullName>
    </submittedName>
</protein>
<comment type="caution">
    <text evidence="1">The sequence shown here is derived from an EMBL/GenBank/DDBJ whole genome shotgun (WGS) entry which is preliminary data.</text>
</comment>
<accession>A0A9W7T2E4</accession>